<feature type="transmembrane region" description="Helical" evidence="6">
    <location>
        <begin position="121"/>
        <end position="140"/>
    </location>
</feature>
<sequence>MVYESVARDSLELASLASSQESSPSATPTRRLSSSSPRESLESLVRDEDPLADNSLNVPSSRRHERSYSVSSVFDFNSSLFPLSMTAEGGYAPIGVSSTLPLDREGAPLDGTLERRKTLTYLNGMSLVISCIIGSGIFSSPGRVTAGVESPGAAIIVWVIAGILAWTGAASYAELGGTIPLNGGAQVYLAKIFGEWVGFSFTWCAVLVLKPGSQSIISIILGEYVTSALHGGDVDIHSMNPWVSKGVAIAFLMIIILCNSMSTRLGTRITDGFMFFKFIALIGVMIIGIVVAATGLSYDGKPNTEWKTRSWFANTSHNPSNWAVALYAGLWAFEGWDNMSYVIGEFKNPNRDLSRVIHTSMPIVVLLFVVANVSYFFVLPTSTIIATNTIGVQFGKKVLGPAGAIALAFVVSGSCFGSLNASMFTYGRLVYAAGREGYMPSVFGRLGFRESVPEDVSSRAARSKGYKLFLKVFGDDIGLGYTPIYAMMLNGVITTIYIIVGDFSQLVTFYGVAGLLFLLSDCLGSDRSSHS</sequence>
<dbReference type="PANTHER" id="PTHR11785:SF512">
    <property type="entry name" value="SOBREMESA, ISOFORM B"/>
    <property type="match status" value="1"/>
</dbReference>
<feature type="transmembrane region" description="Helical" evidence="6">
    <location>
        <begin position="356"/>
        <end position="378"/>
    </location>
</feature>
<feature type="transmembrane region" description="Helical" evidence="6">
    <location>
        <begin position="398"/>
        <end position="419"/>
    </location>
</feature>
<evidence type="ECO:0000256" key="2">
    <source>
        <dbReference type="ARBA" id="ARBA00022692"/>
    </source>
</evidence>
<dbReference type="GO" id="GO:0016020">
    <property type="term" value="C:membrane"/>
    <property type="evidence" value="ECO:0007669"/>
    <property type="project" value="UniProtKB-SubCell"/>
</dbReference>
<feature type="transmembrane region" description="Helical" evidence="6">
    <location>
        <begin position="477"/>
        <end position="500"/>
    </location>
</feature>
<feature type="transmembrane region" description="Helical" evidence="6">
    <location>
        <begin position="318"/>
        <end position="336"/>
    </location>
</feature>
<feature type="compositionally biased region" description="Basic and acidic residues" evidence="5">
    <location>
        <begin position="39"/>
        <end position="49"/>
    </location>
</feature>
<keyword evidence="2 6" id="KW-0812">Transmembrane</keyword>
<dbReference type="GO" id="GO:0015179">
    <property type="term" value="F:L-amino acid transmembrane transporter activity"/>
    <property type="evidence" value="ECO:0007669"/>
    <property type="project" value="TreeGrafter"/>
</dbReference>
<gene>
    <name evidence="7" type="ORF">AAP_00191</name>
</gene>
<feature type="transmembrane region" description="Helical" evidence="6">
    <location>
        <begin position="242"/>
        <end position="262"/>
    </location>
</feature>
<evidence type="ECO:0000256" key="5">
    <source>
        <dbReference type="SAM" id="MobiDB-lite"/>
    </source>
</evidence>
<accession>A0A166PN17</accession>
<dbReference type="EMBL" id="AZGZ01000001">
    <property type="protein sequence ID" value="KZZ97930.1"/>
    <property type="molecule type" value="Genomic_DNA"/>
</dbReference>
<dbReference type="OrthoDB" id="10062876at2759"/>
<evidence type="ECO:0000256" key="6">
    <source>
        <dbReference type="SAM" id="Phobius"/>
    </source>
</evidence>
<keyword evidence="4 6" id="KW-0472">Membrane</keyword>
<dbReference type="AlphaFoldDB" id="A0A166PN17"/>
<evidence type="ECO:0000256" key="3">
    <source>
        <dbReference type="ARBA" id="ARBA00022989"/>
    </source>
</evidence>
<comment type="subcellular location">
    <subcellularLocation>
        <location evidence="1">Membrane</location>
        <topology evidence="1">Multi-pass membrane protein</topology>
    </subcellularLocation>
</comment>
<feature type="transmembrane region" description="Helical" evidence="6">
    <location>
        <begin position="506"/>
        <end position="524"/>
    </location>
</feature>
<dbReference type="PANTHER" id="PTHR11785">
    <property type="entry name" value="AMINO ACID TRANSPORTER"/>
    <property type="match status" value="1"/>
</dbReference>
<keyword evidence="8" id="KW-1185">Reference proteome</keyword>
<feature type="compositionally biased region" description="Low complexity" evidence="5">
    <location>
        <begin position="12"/>
        <end position="38"/>
    </location>
</feature>
<keyword evidence="3 6" id="KW-1133">Transmembrane helix</keyword>
<evidence type="ECO:0000256" key="4">
    <source>
        <dbReference type="ARBA" id="ARBA00023136"/>
    </source>
</evidence>
<dbReference type="Proteomes" id="UP000242877">
    <property type="component" value="Unassembled WGS sequence"/>
</dbReference>
<evidence type="ECO:0000313" key="8">
    <source>
        <dbReference type="Proteomes" id="UP000242877"/>
    </source>
</evidence>
<dbReference type="Gene3D" id="1.20.1740.10">
    <property type="entry name" value="Amino acid/polyamine transporter I"/>
    <property type="match status" value="1"/>
</dbReference>
<dbReference type="InterPro" id="IPR050598">
    <property type="entry name" value="AminoAcid_Transporter"/>
</dbReference>
<evidence type="ECO:0000256" key="1">
    <source>
        <dbReference type="ARBA" id="ARBA00004141"/>
    </source>
</evidence>
<dbReference type="Pfam" id="PF13520">
    <property type="entry name" value="AA_permease_2"/>
    <property type="match status" value="1"/>
</dbReference>
<dbReference type="InterPro" id="IPR002293">
    <property type="entry name" value="AA/rel_permease1"/>
</dbReference>
<evidence type="ECO:0000313" key="7">
    <source>
        <dbReference type="EMBL" id="KZZ97930.1"/>
    </source>
</evidence>
<dbReference type="VEuPathDB" id="FungiDB:AAP_00191"/>
<feature type="compositionally biased region" description="Basic and acidic residues" evidence="5">
    <location>
        <begin position="1"/>
        <end position="11"/>
    </location>
</feature>
<reference evidence="7 8" key="1">
    <citation type="journal article" date="2016" name="Genome Biol. Evol.">
        <title>Divergent and convergent evolution of fungal pathogenicity.</title>
        <authorList>
            <person name="Shang Y."/>
            <person name="Xiao G."/>
            <person name="Zheng P."/>
            <person name="Cen K."/>
            <person name="Zhan S."/>
            <person name="Wang C."/>
        </authorList>
    </citation>
    <scope>NUCLEOTIDE SEQUENCE [LARGE SCALE GENOMIC DNA]</scope>
    <source>
        <strain evidence="7 8">ARSEF 7405</strain>
    </source>
</reference>
<comment type="caution">
    <text evidence="7">The sequence shown here is derived from an EMBL/GenBank/DDBJ whole genome shotgun (WGS) entry which is preliminary data.</text>
</comment>
<feature type="transmembrane region" description="Helical" evidence="6">
    <location>
        <begin position="187"/>
        <end position="209"/>
    </location>
</feature>
<protein>
    <submittedName>
        <fullName evidence="7">L-methionine porter</fullName>
    </submittedName>
</protein>
<proteinExistence type="predicted"/>
<organism evidence="7 8">
    <name type="scientific">Ascosphaera apis ARSEF 7405</name>
    <dbReference type="NCBI Taxonomy" id="392613"/>
    <lineage>
        <taxon>Eukaryota</taxon>
        <taxon>Fungi</taxon>
        <taxon>Dikarya</taxon>
        <taxon>Ascomycota</taxon>
        <taxon>Pezizomycotina</taxon>
        <taxon>Eurotiomycetes</taxon>
        <taxon>Eurotiomycetidae</taxon>
        <taxon>Onygenales</taxon>
        <taxon>Ascosphaeraceae</taxon>
        <taxon>Ascosphaera</taxon>
    </lineage>
</organism>
<feature type="region of interest" description="Disordered" evidence="5">
    <location>
        <begin position="1"/>
        <end position="60"/>
    </location>
</feature>
<feature type="transmembrane region" description="Helical" evidence="6">
    <location>
        <begin position="152"/>
        <end position="175"/>
    </location>
</feature>
<name>A0A166PN17_9EURO</name>
<feature type="transmembrane region" description="Helical" evidence="6">
    <location>
        <begin position="274"/>
        <end position="298"/>
    </location>
</feature>